<proteinExistence type="predicted"/>
<dbReference type="RefSeq" id="WP_015708252.1">
    <property type="nucleotide sequence ID" value="NC_015578.1"/>
</dbReference>
<dbReference type="HOGENOM" id="CLU_915104_0_0_12"/>
<dbReference type="eggNOG" id="ENOG503368H">
    <property type="taxonomic scope" value="Bacteria"/>
</dbReference>
<protein>
    <submittedName>
        <fullName evidence="1">Uncharacterized protein</fullName>
    </submittedName>
</protein>
<name>F5YL40_TREPZ</name>
<evidence type="ECO:0000313" key="1">
    <source>
        <dbReference type="EMBL" id="AEF83744.1"/>
    </source>
</evidence>
<organism evidence="1 2">
    <name type="scientific">Treponema primitia (strain ATCC BAA-887 / DSM 12427 / ZAS-2)</name>
    <dbReference type="NCBI Taxonomy" id="545694"/>
    <lineage>
        <taxon>Bacteria</taxon>
        <taxon>Pseudomonadati</taxon>
        <taxon>Spirochaetota</taxon>
        <taxon>Spirochaetia</taxon>
        <taxon>Spirochaetales</taxon>
        <taxon>Treponemataceae</taxon>
        <taxon>Treponema</taxon>
    </lineage>
</organism>
<dbReference type="AlphaFoldDB" id="F5YL40"/>
<dbReference type="KEGG" id="tpi:TREPR_1892"/>
<dbReference type="EMBL" id="CP001843">
    <property type="protein sequence ID" value="AEF83744.1"/>
    <property type="molecule type" value="Genomic_DNA"/>
</dbReference>
<dbReference type="Proteomes" id="UP000009223">
    <property type="component" value="Chromosome"/>
</dbReference>
<gene>
    <name evidence="1" type="ordered locus">TREPR_1892</name>
</gene>
<reference evidence="2" key="1">
    <citation type="submission" date="2009-12" db="EMBL/GenBank/DDBJ databases">
        <title>Complete sequence of Treponema primitia strain ZAS-2.</title>
        <authorList>
            <person name="Tetu S.G."/>
            <person name="Matson E."/>
            <person name="Ren Q."/>
            <person name="Seshadri R."/>
            <person name="Elbourne L."/>
            <person name="Hassan K.A."/>
            <person name="Durkin A."/>
            <person name="Radune D."/>
            <person name="Mohamoud Y."/>
            <person name="Shay R."/>
            <person name="Jin S."/>
            <person name="Zhang X."/>
            <person name="Lucey K."/>
            <person name="Ballor N.R."/>
            <person name="Ottesen E."/>
            <person name="Rosenthal R."/>
            <person name="Allen A."/>
            <person name="Leadbetter J.R."/>
            <person name="Paulsen I.T."/>
        </authorList>
    </citation>
    <scope>NUCLEOTIDE SEQUENCE [LARGE SCALE GENOMIC DNA]</scope>
    <source>
        <strain evidence="2">ATCC BAA-887 / DSM 12427 / ZAS-2</strain>
    </source>
</reference>
<dbReference type="STRING" id="545694.TREPR_1892"/>
<keyword evidence="2" id="KW-1185">Reference proteome</keyword>
<sequence>MILINNALEECLNQMLLRMLGFKIPLGIRMESIPEKYFAFGFAEDAEKLMTVINKRLKDEKSAIDSASAAMREFEPKYTEGEDIDDWFGSYHPMHSPGYITLNSKNLARLLQLILRTLKSNRKRKKLDDLDIAEVISIGVAVVMKTIYHEYFHYFCDILRVTHKNVQPYSLNEEALAVAYSYLMLFSSMRMPFYPPETLHRFMVESNILSLDGKIIENWLDLSTIDKFDPMNTKICIKKLMFDNYPNGYNQYTEYIYDLSFLYDGINEHLFKHKFNVYDGFDGLKLIDSQIRALLFQSIEIRVI</sequence>
<evidence type="ECO:0000313" key="2">
    <source>
        <dbReference type="Proteomes" id="UP000009223"/>
    </source>
</evidence>
<dbReference type="OrthoDB" id="5471482at2"/>
<reference evidence="1 2" key="2">
    <citation type="journal article" date="2011" name="ISME J.">
        <title>RNA-seq reveals cooperative metabolic interactions between two termite-gut spirochete species in co-culture.</title>
        <authorList>
            <person name="Rosenthal A.Z."/>
            <person name="Matson E.G."/>
            <person name="Eldar A."/>
            <person name="Leadbetter J.R."/>
        </authorList>
    </citation>
    <scope>NUCLEOTIDE SEQUENCE [LARGE SCALE GENOMIC DNA]</scope>
    <source>
        <strain evidence="2">ATCC BAA-887 / DSM 12427 / ZAS-2</strain>
    </source>
</reference>
<accession>F5YL40</accession>